<accession>A0A2T7BN62</accession>
<dbReference type="RefSeq" id="WP_108685745.1">
    <property type="nucleotide sequence ID" value="NZ_QCYK01000001.1"/>
</dbReference>
<dbReference type="Proteomes" id="UP000244450">
    <property type="component" value="Unassembled WGS sequence"/>
</dbReference>
<name>A0A2T7BN62_9BACT</name>
<evidence type="ECO:0000259" key="2">
    <source>
        <dbReference type="Pfam" id="PF16344"/>
    </source>
</evidence>
<dbReference type="OrthoDB" id="1099963at2"/>
<dbReference type="AlphaFoldDB" id="A0A2T7BN62"/>
<dbReference type="Pfam" id="PF04773">
    <property type="entry name" value="FecR"/>
    <property type="match status" value="1"/>
</dbReference>
<dbReference type="GO" id="GO:0016989">
    <property type="term" value="F:sigma factor antagonist activity"/>
    <property type="evidence" value="ECO:0007669"/>
    <property type="project" value="TreeGrafter"/>
</dbReference>
<feature type="domain" description="FecR protein" evidence="1">
    <location>
        <begin position="175"/>
        <end position="273"/>
    </location>
</feature>
<comment type="caution">
    <text evidence="3">The sequence shown here is derived from an EMBL/GenBank/DDBJ whole genome shotgun (WGS) entry which is preliminary data.</text>
</comment>
<dbReference type="InterPro" id="IPR012373">
    <property type="entry name" value="Ferrdict_sens_TM"/>
</dbReference>
<sequence length="389" mass="42541">MTTATLKELLDKFKQDRISAEELELLQAAVATGAYRELVEADILEALRQAPVPSEWDRTEAEAVLQHILQTPPRRLRKGWYWAAAALTGACLLAGDWWLQGHKTPTTAQVVPAKPHAITPGTNRAMLTLADGSRIPLDSLHSGALGQQGNAIISNNGQGLTYHTTGSTEAVLYNTVATPRGGQYQLTLADGSKVWLNAASSIRFPTAFNGNERLVEISGEAYFQVAPKASQPFRVNIAGRPDLQVHVLGTSFNVMAYTDEKAITTTLESGAVQVQHNARTQVLQPGYNASVSSNADQITVAKADLDQALAWKDGKFRFRDTNIQTIMRQVARWYDVEVQYQGDVSNLAFSGLISRRQNAPELLRILEATHSVRFEIANNTITVIPVNAL</sequence>
<organism evidence="3 4">
    <name type="scientific">Chitinophaga parva</name>
    <dbReference type="NCBI Taxonomy" id="2169414"/>
    <lineage>
        <taxon>Bacteria</taxon>
        <taxon>Pseudomonadati</taxon>
        <taxon>Bacteroidota</taxon>
        <taxon>Chitinophagia</taxon>
        <taxon>Chitinophagales</taxon>
        <taxon>Chitinophagaceae</taxon>
        <taxon>Chitinophaga</taxon>
    </lineage>
</organism>
<keyword evidence="4" id="KW-1185">Reference proteome</keyword>
<dbReference type="InterPro" id="IPR006860">
    <property type="entry name" value="FecR"/>
</dbReference>
<dbReference type="Pfam" id="PF16344">
    <property type="entry name" value="FecR_C"/>
    <property type="match status" value="1"/>
</dbReference>
<proteinExistence type="predicted"/>
<feature type="domain" description="Protein FecR C-terminal" evidence="2">
    <location>
        <begin position="315"/>
        <end position="383"/>
    </location>
</feature>
<evidence type="ECO:0000313" key="4">
    <source>
        <dbReference type="Proteomes" id="UP000244450"/>
    </source>
</evidence>
<dbReference type="InterPro" id="IPR032508">
    <property type="entry name" value="FecR_C"/>
</dbReference>
<gene>
    <name evidence="3" type="ORF">DCC81_06480</name>
</gene>
<dbReference type="Gene3D" id="2.60.120.1440">
    <property type="match status" value="1"/>
</dbReference>
<dbReference type="EMBL" id="QCYK01000001">
    <property type="protein sequence ID" value="PUZ29106.1"/>
    <property type="molecule type" value="Genomic_DNA"/>
</dbReference>
<evidence type="ECO:0000259" key="1">
    <source>
        <dbReference type="Pfam" id="PF04773"/>
    </source>
</evidence>
<dbReference type="PANTHER" id="PTHR30273:SF2">
    <property type="entry name" value="PROTEIN FECR"/>
    <property type="match status" value="1"/>
</dbReference>
<dbReference type="PANTHER" id="PTHR30273">
    <property type="entry name" value="PERIPLASMIC SIGNAL SENSOR AND SIGMA FACTOR ACTIVATOR FECR-RELATED"/>
    <property type="match status" value="1"/>
</dbReference>
<reference evidence="3 4" key="1">
    <citation type="submission" date="2018-04" db="EMBL/GenBank/DDBJ databases">
        <title>Chitinophaga fuyangensis sp. nov., isolated from soil in a chemical factory.</title>
        <authorList>
            <person name="Chen K."/>
        </authorList>
    </citation>
    <scope>NUCLEOTIDE SEQUENCE [LARGE SCALE GENOMIC DNA]</scope>
    <source>
        <strain evidence="3 4">LY-1</strain>
    </source>
</reference>
<protein>
    <submittedName>
        <fullName evidence="3">Iron dicitrate transport regulator FecR</fullName>
    </submittedName>
</protein>
<dbReference type="Gene3D" id="3.55.50.30">
    <property type="match status" value="1"/>
</dbReference>
<evidence type="ECO:0000313" key="3">
    <source>
        <dbReference type="EMBL" id="PUZ29106.1"/>
    </source>
</evidence>